<dbReference type="AlphaFoldDB" id="A0A2N0ZE83"/>
<evidence type="ECO:0000313" key="1">
    <source>
        <dbReference type="EMBL" id="PKG27820.1"/>
    </source>
</evidence>
<accession>A0A2N0ZE83</accession>
<proteinExistence type="predicted"/>
<dbReference type="Proteomes" id="UP000233343">
    <property type="component" value="Unassembled WGS sequence"/>
</dbReference>
<reference evidence="1 2" key="1">
    <citation type="journal article" date="2010" name="Int. J. Syst. Evol. Microbiol.">
        <title>Bacillus horneckiae sp. nov., isolated from a spacecraft-assembly clean room.</title>
        <authorList>
            <person name="Vaishampayan P."/>
            <person name="Probst A."/>
            <person name="Krishnamurthi S."/>
            <person name="Ghosh S."/>
            <person name="Osman S."/>
            <person name="McDowall A."/>
            <person name="Ruckmani A."/>
            <person name="Mayilraj S."/>
            <person name="Venkateswaran K."/>
        </authorList>
    </citation>
    <scope>NUCLEOTIDE SEQUENCE [LARGE SCALE GENOMIC DNA]</scope>
    <source>
        <strain evidence="2">1PO1SC</strain>
    </source>
</reference>
<organism evidence="1 2">
    <name type="scientific">Cytobacillus horneckiae</name>
    <dbReference type="NCBI Taxonomy" id="549687"/>
    <lineage>
        <taxon>Bacteria</taxon>
        <taxon>Bacillati</taxon>
        <taxon>Bacillota</taxon>
        <taxon>Bacilli</taxon>
        <taxon>Bacillales</taxon>
        <taxon>Bacillaceae</taxon>
        <taxon>Cytobacillus</taxon>
    </lineage>
</organism>
<comment type="caution">
    <text evidence="1">The sequence shown here is derived from an EMBL/GenBank/DDBJ whole genome shotgun (WGS) entry which is preliminary data.</text>
</comment>
<dbReference type="EMBL" id="PISD01000036">
    <property type="protein sequence ID" value="PKG27820.1"/>
    <property type="molecule type" value="Genomic_DNA"/>
</dbReference>
<keyword evidence="2" id="KW-1185">Reference proteome</keyword>
<name>A0A2N0ZE83_9BACI</name>
<gene>
    <name evidence="1" type="ORF">CWS20_17165</name>
</gene>
<dbReference type="RefSeq" id="WP_066190647.1">
    <property type="nucleotide sequence ID" value="NZ_JAMAUX010000008.1"/>
</dbReference>
<sequence>MTESQLEAAFDAVGYSILYEKLKYKIWVAFNWKEDDVDILERFLSAYAFEEDEEIHCNEFLFHYKIYKNIVEKNHWN</sequence>
<protein>
    <submittedName>
        <fullName evidence="1">Uncharacterized protein</fullName>
    </submittedName>
</protein>
<evidence type="ECO:0000313" key="2">
    <source>
        <dbReference type="Proteomes" id="UP000233343"/>
    </source>
</evidence>